<protein>
    <recommendedName>
        <fullName evidence="9">Beta-glucosidase</fullName>
    </recommendedName>
</protein>
<evidence type="ECO:0000256" key="3">
    <source>
        <dbReference type="ARBA" id="ARBA00022801"/>
    </source>
</evidence>
<dbReference type="PANTHER" id="PTHR10353:SF137">
    <property type="entry name" value="MYROSINASE 3-RELATED"/>
    <property type="match status" value="1"/>
</dbReference>
<feature type="chain" id="PRO_5038876531" description="Beta-glucosidase" evidence="6">
    <location>
        <begin position="24"/>
        <end position="682"/>
    </location>
</feature>
<dbReference type="SUPFAM" id="SSF51445">
    <property type="entry name" value="(Trans)glycosidases"/>
    <property type="match status" value="2"/>
</dbReference>
<gene>
    <name evidence="7" type="ORF">J5N97_005441</name>
</gene>
<organism evidence="7 8">
    <name type="scientific">Dioscorea zingiberensis</name>
    <dbReference type="NCBI Taxonomy" id="325984"/>
    <lineage>
        <taxon>Eukaryota</taxon>
        <taxon>Viridiplantae</taxon>
        <taxon>Streptophyta</taxon>
        <taxon>Embryophyta</taxon>
        <taxon>Tracheophyta</taxon>
        <taxon>Spermatophyta</taxon>
        <taxon>Magnoliopsida</taxon>
        <taxon>Liliopsida</taxon>
        <taxon>Dioscoreales</taxon>
        <taxon>Dioscoreaceae</taxon>
        <taxon>Dioscorea</taxon>
    </lineage>
</organism>
<dbReference type="PRINTS" id="PR00131">
    <property type="entry name" value="GLHYDRLASE1"/>
</dbReference>
<comment type="caution">
    <text evidence="7">The sequence shown here is derived from an EMBL/GenBank/DDBJ whole genome shotgun (WGS) entry which is preliminary data.</text>
</comment>
<dbReference type="InterPro" id="IPR033132">
    <property type="entry name" value="GH_1_N_CS"/>
</dbReference>
<dbReference type="EMBL" id="JAGGNH010000001">
    <property type="protein sequence ID" value="KAJ0987085.1"/>
    <property type="molecule type" value="Genomic_DNA"/>
</dbReference>
<dbReference type="AlphaFoldDB" id="A0A9D5DAH5"/>
<dbReference type="PANTHER" id="PTHR10353">
    <property type="entry name" value="GLYCOSYL HYDROLASE"/>
    <property type="match status" value="1"/>
</dbReference>
<proteinExistence type="inferred from homology"/>
<dbReference type="Gene3D" id="3.20.20.80">
    <property type="entry name" value="Glycosidases"/>
    <property type="match status" value="2"/>
</dbReference>
<dbReference type="PROSITE" id="PS51257">
    <property type="entry name" value="PROKAR_LIPOPROTEIN"/>
    <property type="match status" value="1"/>
</dbReference>
<dbReference type="GO" id="GO:0033907">
    <property type="term" value="F:beta-D-fucosidase activity"/>
    <property type="evidence" value="ECO:0007669"/>
    <property type="project" value="UniProtKB-ARBA"/>
</dbReference>
<dbReference type="GO" id="GO:0004565">
    <property type="term" value="F:beta-galactosidase activity"/>
    <property type="evidence" value="ECO:0007669"/>
    <property type="project" value="UniProtKB-ARBA"/>
</dbReference>
<keyword evidence="8" id="KW-1185">Reference proteome</keyword>
<evidence type="ECO:0000313" key="7">
    <source>
        <dbReference type="EMBL" id="KAJ0987085.1"/>
    </source>
</evidence>
<evidence type="ECO:0000256" key="1">
    <source>
        <dbReference type="ARBA" id="ARBA00010838"/>
    </source>
</evidence>
<dbReference type="PROSITE" id="PS00653">
    <property type="entry name" value="GLYCOSYL_HYDROL_F1_2"/>
    <property type="match status" value="2"/>
</dbReference>
<evidence type="ECO:0000256" key="4">
    <source>
        <dbReference type="ARBA" id="ARBA00023295"/>
    </source>
</evidence>
<evidence type="ECO:0000256" key="6">
    <source>
        <dbReference type="SAM" id="SignalP"/>
    </source>
</evidence>
<keyword evidence="3" id="KW-0378">Hydrolase</keyword>
<reference evidence="7" key="1">
    <citation type="submission" date="2021-03" db="EMBL/GenBank/DDBJ databases">
        <authorList>
            <person name="Li Z."/>
            <person name="Yang C."/>
        </authorList>
    </citation>
    <scope>NUCLEOTIDE SEQUENCE</scope>
    <source>
        <strain evidence="7">Dzin_1.0</strain>
        <tissue evidence="7">Leaf</tissue>
    </source>
</reference>
<name>A0A9D5DAH5_9LILI</name>
<accession>A0A9D5DAH5</accession>
<dbReference type="Proteomes" id="UP001085076">
    <property type="component" value="Miscellaneous, Linkage group lg01"/>
</dbReference>
<feature type="signal peptide" evidence="6">
    <location>
        <begin position="1"/>
        <end position="23"/>
    </location>
</feature>
<dbReference type="OrthoDB" id="65569at2759"/>
<evidence type="ECO:0000256" key="2">
    <source>
        <dbReference type="ARBA" id="ARBA00022729"/>
    </source>
</evidence>
<dbReference type="InterPro" id="IPR001360">
    <property type="entry name" value="Glyco_hydro_1"/>
</dbReference>
<dbReference type="Pfam" id="PF00232">
    <property type="entry name" value="Glyco_hydro_1"/>
    <property type="match status" value="2"/>
</dbReference>
<evidence type="ECO:0008006" key="9">
    <source>
        <dbReference type="Google" id="ProtNLM"/>
    </source>
</evidence>
<sequence>MANGRSFPLLLSFLLACLAGATAKLNRSSFPEGFIFGTSSSAYQYEGGWNIDGKGPSIWDTFTHLHPEKIVDRSNGDVAIDSYHFYKEDVKTMKKMGMDAYRFSIAWTRILPNGSLSGGINKEGVKYYNNLIDELISHGVKPFVTLFHWDSPQSLEDKYGGFLSQNIIVDFEDYAEVCFKEFGDRVKHWITFNEPWSFCVAGYASGFLAPGRCSPYESGQCRVGDSSREPYIGAHHQLLAHAAAVKTYKLKYQGHQKGKIGISIVSTWFVPYSKSKSDDDTAKRALDFMYGWFMDPLVFGDYPHSMRAYVGDRLPKFTKEQSKIVKGSFDFIGLNYYTANYAQNIPFSNKVNLTYNTDARANLTGTRNGTTIGPQAASSWLYIYPRGIRDLLLYTKKKYKNPTIYITENGVDEVGAHEAAELNQSGFPTSFIFGTASSAYQYEGAWNEGGRGPSIWDTFTHLHPEKISDRSNGDVAIDSYHRHKEDVKIMKEMGLDAYRFSISWSRILPNGSLSGGINKEGIKYYNHLINELISNGLKPFVTLFHWDSPQGLEDKYQGFLHKNIVDDFRDYTEICFKEFGDRVKHWITLNEPWSFSVGGYANGTFAPGRCSTYEVGHCPVGDSGKEPYIVAHHQLLAHAAAVTNYKLNYQAHQKGKIGITLNSNWDVPYPNQSPMMPQLREL</sequence>
<keyword evidence="4" id="KW-0326">Glycosidase</keyword>
<evidence type="ECO:0000313" key="8">
    <source>
        <dbReference type="Proteomes" id="UP001085076"/>
    </source>
</evidence>
<evidence type="ECO:0000256" key="5">
    <source>
        <dbReference type="RuleBase" id="RU003690"/>
    </source>
</evidence>
<keyword evidence="2 6" id="KW-0732">Signal</keyword>
<dbReference type="GO" id="GO:0005975">
    <property type="term" value="P:carbohydrate metabolic process"/>
    <property type="evidence" value="ECO:0007669"/>
    <property type="project" value="InterPro"/>
</dbReference>
<dbReference type="InterPro" id="IPR017853">
    <property type="entry name" value="GH"/>
</dbReference>
<dbReference type="FunFam" id="3.20.20.80:FF:000020">
    <property type="entry name" value="Beta-glucosidase 12"/>
    <property type="match status" value="2"/>
</dbReference>
<comment type="similarity">
    <text evidence="1 5">Belongs to the glycosyl hydrolase 1 family.</text>
</comment>
<reference evidence="7" key="2">
    <citation type="journal article" date="2022" name="Hortic Res">
        <title>The genome of Dioscorea zingiberensis sheds light on the biosynthesis, origin and evolution of the medicinally important diosgenin saponins.</title>
        <authorList>
            <person name="Li Y."/>
            <person name="Tan C."/>
            <person name="Li Z."/>
            <person name="Guo J."/>
            <person name="Li S."/>
            <person name="Chen X."/>
            <person name="Wang C."/>
            <person name="Dai X."/>
            <person name="Yang H."/>
            <person name="Song W."/>
            <person name="Hou L."/>
            <person name="Xu J."/>
            <person name="Tong Z."/>
            <person name="Xu A."/>
            <person name="Yuan X."/>
            <person name="Wang W."/>
            <person name="Yang Q."/>
            <person name="Chen L."/>
            <person name="Sun Z."/>
            <person name="Wang K."/>
            <person name="Pan B."/>
            <person name="Chen J."/>
            <person name="Bao Y."/>
            <person name="Liu F."/>
            <person name="Qi X."/>
            <person name="Gang D.R."/>
            <person name="Wen J."/>
            <person name="Li J."/>
        </authorList>
    </citation>
    <scope>NUCLEOTIDE SEQUENCE</scope>
    <source>
        <strain evidence="7">Dzin_1.0</strain>
    </source>
</reference>
<dbReference type="GO" id="GO:0008422">
    <property type="term" value="F:beta-glucosidase activity"/>
    <property type="evidence" value="ECO:0007669"/>
    <property type="project" value="TreeGrafter"/>
</dbReference>